<accession>A0A482W1Y5</accession>
<dbReference type="AlphaFoldDB" id="A0A482W1Y5"/>
<comment type="similarity">
    <text evidence="2">Belongs to the bacterial ribosomal protein bL35 family.</text>
</comment>
<evidence type="ECO:0000256" key="6">
    <source>
        <dbReference type="ARBA" id="ARBA00023274"/>
    </source>
</evidence>
<keyword evidence="3" id="KW-0809">Transit peptide</keyword>
<dbReference type="PANTHER" id="PTHR15909">
    <property type="entry name" value="39S RIBOSOMAL PROTEIN L35, MITOCHONDRIAL"/>
    <property type="match status" value="1"/>
</dbReference>
<evidence type="ECO:0000256" key="4">
    <source>
        <dbReference type="ARBA" id="ARBA00022980"/>
    </source>
</evidence>
<dbReference type="EMBL" id="QDEB01037327">
    <property type="protein sequence ID" value="RZC39110.1"/>
    <property type="molecule type" value="Genomic_DNA"/>
</dbReference>
<evidence type="ECO:0000256" key="2">
    <source>
        <dbReference type="ARBA" id="ARBA00006598"/>
    </source>
</evidence>
<dbReference type="STRING" id="1661398.A0A482W1Y5"/>
<dbReference type="GO" id="GO:0003735">
    <property type="term" value="F:structural constituent of ribosome"/>
    <property type="evidence" value="ECO:0007669"/>
    <property type="project" value="InterPro"/>
</dbReference>
<dbReference type="GO" id="GO:0005739">
    <property type="term" value="C:mitochondrion"/>
    <property type="evidence" value="ECO:0007669"/>
    <property type="project" value="UniProtKB-SubCell"/>
</dbReference>
<organism evidence="9 10">
    <name type="scientific">Asbolus verrucosus</name>
    <name type="common">Desert ironclad beetle</name>
    <dbReference type="NCBI Taxonomy" id="1661398"/>
    <lineage>
        <taxon>Eukaryota</taxon>
        <taxon>Metazoa</taxon>
        <taxon>Ecdysozoa</taxon>
        <taxon>Arthropoda</taxon>
        <taxon>Hexapoda</taxon>
        <taxon>Insecta</taxon>
        <taxon>Pterygota</taxon>
        <taxon>Neoptera</taxon>
        <taxon>Endopterygota</taxon>
        <taxon>Coleoptera</taxon>
        <taxon>Polyphaga</taxon>
        <taxon>Cucujiformia</taxon>
        <taxon>Tenebrionidae</taxon>
        <taxon>Pimeliinae</taxon>
        <taxon>Asbolus</taxon>
    </lineage>
</organism>
<evidence type="ECO:0000256" key="7">
    <source>
        <dbReference type="ARBA" id="ARBA00035273"/>
    </source>
</evidence>
<evidence type="ECO:0000256" key="3">
    <source>
        <dbReference type="ARBA" id="ARBA00022946"/>
    </source>
</evidence>
<dbReference type="Pfam" id="PF01632">
    <property type="entry name" value="Ribosomal_L35p"/>
    <property type="match status" value="1"/>
</dbReference>
<keyword evidence="4" id="KW-0689">Ribosomal protein</keyword>
<gene>
    <name evidence="9" type="ORF">BDFB_007054</name>
</gene>
<evidence type="ECO:0000313" key="10">
    <source>
        <dbReference type="Proteomes" id="UP000292052"/>
    </source>
</evidence>
<dbReference type="SUPFAM" id="SSF143034">
    <property type="entry name" value="L35p-like"/>
    <property type="match status" value="1"/>
</dbReference>
<keyword evidence="5" id="KW-0496">Mitochondrion</keyword>
<dbReference type="OrthoDB" id="5847109at2759"/>
<keyword evidence="10" id="KW-1185">Reference proteome</keyword>
<evidence type="ECO:0000256" key="8">
    <source>
        <dbReference type="ARBA" id="ARBA00035418"/>
    </source>
</evidence>
<dbReference type="PANTHER" id="PTHR15909:SF0">
    <property type="entry name" value="LARGE RIBOSOMAL SUBUNIT PROTEIN BL35M"/>
    <property type="match status" value="1"/>
</dbReference>
<dbReference type="InterPro" id="IPR019338">
    <property type="entry name" value="Ribosomal_bL35m"/>
</dbReference>
<dbReference type="GO" id="GO:1990904">
    <property type="term" value="C:ribonucleoprotein complex"/>
    <property type="evidence" value="ECO:0007669"/>
    <property type="project" value="UniProtKB-KW"/>
</dbReference>
<keyword evidence="6" id="KW-0687">Ribonucleoprotein</keyword>
<reference evidence="9 10" key="1">
    <citation type="submission" date="2017-03" db="EMBL/GenBank/DDBJ databases">
        <title>Genome of the blue death feigning beetle - Asbolus verrucosus.</title>
        <authorList>
            <person name="Rider S.D."/>
        </authorList>
    </citation>
    <scope>NUCLEOTIDE SEQUENCE [LARGE SCALE GENOMIC DNA]</scope>
    <source>
        <strain evidence="9">Butters</strain>
        <tissue evidence="9">Head and leg muscle</tissue>
    </source>
</reference>
<protein>
    <recommendedName>
        <fullName evidence="7">Large ribosomal subunit protein bL35m</fullName>
    </recommendedName>
    <alternativeName>
        <fullName evidence="8">39S ribosomal protein L35, mitochondrial</fullName>
    </alternativeName>
</protein>
<comment type="caution">
    <text evidence="9">The sequence shown here is derived from an EMBL/GenBank/DDBJ whole genome shotgun (WGS) entry which is preliminary data.</text>
</comment>
<dbReference type="GO" id="GO:0005840">
    <property type="term" value="C:ribosome"/>
    <property type="evidence" value="ECO:0007669"/>
    <property type="project" value="UniProtKB-KW"/>
</dbReference>
<evidence type="ECO:0000256" key="5">
    <source>
        <dbReference type="ARBA" id="ARBA00023128"/>
    </source>
</evidence>
<dbReference type="InterPro" id="IPR037229">
    <property type="entry name" value="Ribosomal_bL35_sf"/>
</dbReference>
<name>A0A482W1Y5_ASBVE</name>
<evidence type="ECO:0000256" key="1">
    <source>
        <dbReference type="ARBA" id="ARBA00004173"/>
    </source>
</evidence>
<dbReference type="GO" id="GO:0006412">
    <property type="term" value="P:translation"/>
    <property type="evidence" value="ECO:0007669"/>
    <property type="project" value="InterPro"/>
</dbReference>
<proteinExistence type="inferred from homology"/>
<evidence type="ECO:0000313" key="9">
    <source>
        <dbReference type="EMBL" id="RZC39110.1"/>
    </source>
</evidence>
<dbReference type="InterPro" id="IPR021137">
    <property type="entry name" value="Ribosomal_bL35-like"/>
</dbReference>
<dbReference type="Proteomes" id="UP000292052">
    <property type="component" value="Unassembled WGS sequence"/>
</dbReference>
<comment type="subcellular location">
    <subcellularLocation>
        <location evidence="1">Mitochondrion</location>
    </subcellularLocation>
</comment>
<sequence>MLKILFAASRLLSRQLTAPLIQNVLQKPVVNQVIVRNFTHLNPQNYITPRSLLSDPKVVEIGSNIIKRSLIKFSYTKGKRKSVKAVRLRFYRLHWGAWIRTKCGRHKKLWKKSSARKRRLRQHVFCNATQSNLLDKMVGKYWTKPRYYVDDPYEPYHSREEFPFTAVKPKPFFPPEK</sequence>